<dbReference type="eggNOG" id="KOG2397">
    <property type="taxonomic scope" value="Eukaryota"/>
</dbReference>
<feature type="compositionally biased region" description="Basic and acidic residues" evidence="6">
    <location>
        <begin position="276"/>
        <end position="298"/>
    </location>
</feature>
<feature type="chain" id="PRO_5014297946" description="Glucosidase 2 subunit beta" evidence="7">
    <location>
        <begin position="31"/>
        <end position="555"/>
    </location>
</feature>
<dbReference type="Pfam" id="PF13015">
    <property type="entry name" value="PRKCSH_1"/>
    <property type="match status" value="1"/>
</dbReference>
<evidence type="ECO:0000259" key="8">
    <source>
        <dbReference type="PROSITE" id="PS51914"/>
    </source>
</evidence>
<feature type="compositionally biased region" description="Basic and acidic residues" evidence="6">
    <location>
        <begin position="246"/>
        <end position="262"/>
    </location>
</feature>
<evidence type="ECO:0000256" key="7">
    <source>
        <dbReference type="SAM" id="SignalP"/>
    </source>
</evidence>
<dbReference type="PROSITE" id="PS51914">
    <property type="entry name" value="MRH"/>
    <property type="match status" value="1"/>
</dbReference>
<dbReference type="STRING" id="3218.A9SLW4"/>
<dbReference type="SUPFAM" id="SSF50911">
    <property type="entry name" value="Mannose 6-phosphate receptor domain"/>
    <property type="match status" value="1"/>
</dbReference>
<evidence type="ECO:0000256" key="2">
    <source>
        <dbReference type="ARBA" id="ARBA00022729"/>
    </source>
</evidence>
<dbReference type="InterPro" id="IPR036055">
    <property type="entry name" value="LDL_receptor-like_sf"/>
</dbReference>
<dbReference type="Gramene" id="Pp3c22_18260V3.1">
    <property type="protein sequence ID" value="Pp3c22_18260V3.1"/>
    <property type="gene ID" value="Pp3c22_18260"/>
</dbReference>
<proteinExistence type="predicted"/>
<dbReference type="PANTHER" id="PTHR12630">
    <property type="entry name" value="N-LINKED OLIGOSACCHARIDE PROCESSING"/>
    <property type="match status" value="1"/>
</dbReference>
<keyword evidence="11" id="KW-1185">Reference proteome</keyword>
<name>A9SLW4_PHYPA</name>
<dbReference type="PaxDb" id="3218-PP1S92_53V6.2"/>
<dbReference type="InterPro" id="IPR028146">
    <property type="entry name" value="PRKCSH_N"/>
</dbReference>
<dbReference type="InterPro" id="IPR009011">
    <property type="entry name" value="Man6P_isomerase_rcpt-bd_dom_sf"/>
</dbReference>
<sequence length="555" mass="63132">MKTCTEHPSFLLLLLLAIPLPLSPFLLVRASSSSLLGIAPPDLKYFEGSTFLCKDGSKRVPKARLNDNFCDCVDGTDEPGTSACPQSRFYCKNVGYVPQKIYSSRVNDGICDCCDGSDEYNGFVECPNTCWDAGKASREKLAKQVNVYKEGVKIRRSEIEGAKKLRQQNDIKLVTLRSTEKKLSDQVQKLKVEKESIEEREKRELADQQRETEKEAEKKRKAASSLREEVKSADQQSNTESGVVESDSKAQKADGASHETKAECAPTLEETNEDAPEVRLTDLEDEPKLEALSKEDLGRVVAARWTGEDTTVHVPEENESRDLEEDSFEDQDNEADLDSDAESEHVDSEDDEYSSPSEEQQVPETSHEPKKLAWWQRFIPGMMKRFYRKPVDKSEAERIRNQYSEATTQLATVQHQISELESKLKEDFGPEAVFYSFHDKCFELKVQKYNYKVCPFKQAIQQEGHMSTRLGNWDGFKDNYTVMMFSSGDRCWNGPDRSLRVKLLCGVRTELRNVDEPSRCDYVAELVTPTLCLESKLQEMQKKLDRQLSGVHDEL</sequence>
<evidence type="ECO:0000256" key="6">
    <source>
        <dbReference type="SAM" id="MobiDB-lite"/>
    </source>
</evidence>
<evidence type="ECO:0000256" key="4">
    <source>
        <dbReference type="ARBA" id="ARBA00023157"/>
    </source>
</evidence>
<dbReference type="CDD" id="cd00112">
    <property type="entry name" value="LDLa"/>
    <property type="match status" value="1"/>
</dbReference>
<feature type="coiled-coil region" evidence="5">
    <location>
        <begin position="396"/>
        <end position="423"/>
    </location>
</feature>
<feature type="region of interest" description="Disordered" evidence="6">
    <location>
        <begin position="185"/>
        <end position="369"/>
    </location>
</feature>
<reference evidence="9 11" key="2">
    <citation type="journal article" date="2018" name="Plant J.">
        <title>The Physcomitrella patens chromosome-scale assembly reveals moss genome structure and evolution.</title>
        <authorList>
            <person name="Lang D."/>
            <person name="Ullrich K.K."/>
            <person name="Murat F."/>
            <person name="Fuchs J."/>
            <person name="Jenkins J."/>
            <person name="Haas F.B."/>
            <person name="Piednoel M."/>
            <person name="Gundlach H."/>
            <person name="Van Bel M."/>
            <person name="Meyberg R."/>
            <person name="Vives C."/>
            <person name="Morata J."/>
            <person name="Symeonidi A."/>
            <person name="Hiss M."/>
            <person name="Muchero W."/>
            <person name="Kamisugi Y."/>
            <person name="Saleh O."/>
            <person name="Blanc G."/>
            <person name="Decker E.L."/>
            <person name="van Gessel N."/>
            <person name="Grimwood J."/>
            <person name="Hayes R.D."/>
            <person name="Graham S.W."/>
            <person name="Gunter L.E."/>
            <person name="McDaniel S.F."/>
            <person name="Hoernstein S.N.W."/>
            <person name="Larsson A."/>
            <person name="Li F.W."/>
            <person name="Perroud P.F."/>
            <person name="Phillips J."/>
            <person name="Ranjan P."/>
            <person name="Rokshar D.S."/>
            <person name="Rothfels C.J."/>
            <person name="Schneider L."/>
            <person name="Shu S."/>
            <person name="Stevenson D.W."/>
            <person name="Thummler F."/>
            <person name="Tillich M."/>
            <person name="Villarreal Aguilar J.C."/>
            <person name="Widiez T."/>
            <person name="Wong G.K."/>
            <person name="Wymore A."/>
            <person name="Zhang Y."/>
            <person name="Zimmer A.D."/>
            <person name="Quatrano R.S."/>
            <person name="Mayer K.F.X."/>
            <person name="Goodstein D."/>
            <person name="Casacuberta J.M."/>
            <person name="Vandepoele K."/>
            <person name="Reski R."/>
            <person name="Cuming A.C."/>
            <person name="Tuskan G.A."/>
            <person name="Maumus F."/>
            <person name="Salse J."/>
            <person name="Schmutz J."/>
            <person name="Rensing S.A."/>
        </authorList>
    </citation>
    <scope>NUCLEOTIDE SEQUENCE [LARGE SCALE GENOMIC DNA]</scope>
    <source>
        <strain evidence="10 11">cv. Gransden 2004</strain>
    </source>
</reference>
<dbReference type="Gramene" id="Pp3c22_18260V3.3">
    <property type="protein sequence ID" value="Pp3c22_18260V3.3"/>
    <property type="gene ID" value="Pp3c22_18260"/>
</dbReference>
<keyword evidence="4" id="KW-1015">Disulfide bond</keyword>
<evidence type="ECO:0000313" key="10">
    <source>
        <dbReference type="EnsemblPlants" id="Pp3c22_18260V3.1"/>
    </source>
</evidence>
<evidence type="ECO:0000313" key="11">
    <source>
        <dbReference type="Proteomes" id="UP000006727"/>
    </source>
</evidence>
<keyword evidence="3" id="KW-0256">Endoplasmic reticulum</keyword>
<dbReference type="EMBL" id="ABEU02000022">
    <property type="protein sequence ID" value="PNR30988.1"/>
    <property type="molecule type" value="Genomic_DNA"/>
</dbReference>
<dbReference type="AlphaFoldDB" id="A9SLW4"/>
<reference evidence="10" key="3">
    <citation type="submission" date="2020-12" db="UniProtKB">
        <authorList>
            <consortium name="EnsemblPlants"/>
        </authorList>
    </citation>
    <scope>IDENTIFICATION</scope>
</reference>
<dbReference type="Gene3D" id="2.70.130.10">
    <property type="entry name" value="Mannose-6-phosphate receptor binding domain"/>
    <property type="match status" value="1"/>
</dbReference>
<dbReference type="InterPro" id="IPR039794">
    <property type="entry name" value="Gtb1-like"/>
</dbReference>
<dbReference type="OMA" id="YENGQHC"/>
<dbReference type="GeneID" id="112275256"/>
<dbReference type="RefSeq" id="XP_024361245.1">
    <property type="nucleotide sequence ID" value="XM_024505477.2"/>
</dbReference>
<feature type="compositionally biased region" description="Acidic residues" evidence="6">
    <location>
        <begin position="322"/>
        <end position="353"/>
    </location>
</feature>
<evidence type="ECO:0000256" key="5">
    <source>
        <dbReference type="SAM" id="Coils"/>
    </source>
</evidence>
<dbReference type="EnsemblPlants" id="Pp3c22_18260V3.3">
    <property type="protein sequence ID" value="Pp3c22_18260V3.3"/>
    <property type="gene ID" value="Pp3c22_18260"/>
</dbReference>
<feature type="domain" description="MRH" evidence="8">
    <location>
        <begin position="439"/>
        <end position="534"/>
    </location>
</feature>
<evidence type="ECO:0000313" key="9">
    <source>
        <dbReference type="EMBL" id="PNR30988.1"/>
    </source>
</evidence>
<dbReference type="InterPro" id="IPR044865">
    <property type="entry name" value="MRH_dom"/>
</dbReference>
<reference evidence="9 11" key="1">
    <citation type="journal article" date="2008" name="Science">
        <title>The Physcomitrella genome reveals evolutionary insights into the conquest of land by plants.</title>
        <authorList>
            <person name="Rensing S."/>
            <person name="Lang D."/>
            <person name="Zimmer A."/>
            <person name="Terry A."/>
            <person name="Salamov A."/>
            <person name="Shapiro H."/>
            <person name="Nishiyama T."/>
            <person name="Perroud P.-F."/>
            <person name="Lindquist E."/>
            <person name="Kamisugi Y."/>
            <person name="Tanahashi T."/>
            <person name="Sakakibara K."/>
            <person name="Fujita T."/>
            <person name="Oishi K."/>
            <person name="Shin-I T."/>
            <person name="Kuroki Y."/>
            <person name="Toyoda A."/>
            <person name="Suzuki Y."/>
            <person name="Hashimoto A."/>
            <person name="Yamaguchi K."/>
            <person name="Sugano A."/>
            <person name="Kohara Y."/>
            <person name="Fujiyama A."/>
            <person name="Anterola A."/>
            <person name="Aoki S."/>
            <person name="Ashton N."/>
            <person name="Barbazuk W.B."/>
            <person name="Barker E."/>
            <person name="Bennetzen J."/>
            <person name="Bezanilla M."/>
            <person name="Blankenship R."/>
            <person name="Cho S.H."/>
            <person name="Dutcher S."/>
            <person name="Estelle M."/>
            <person name="Fawcett J.A."/>
            <person name="Gundlach H."/>
            <person name="Hanada K."/>
            <person name="Heyl A."/>
            <person name="Hicks K.A."/>
            <person name="Hugh J."/>
            <person name="Lohr M."/>
            <person name="Mayer K."/>
            <person name="Melkozernov A."/>
            <person name="Murata T."/>
            <person name="Nelson D."/>
            <person name="Pils B."/>
            <person name="Prigge M."/>
            <person name="Reiss B."/>
            <person name="Renner T."/>
            <person name="Rombauts S."/>
            <person name="Rushton P."/>
            <person name="Sanderfoot A."/>
            <person name="Schween G."/>
            <person name="Shiu S.-H."/>
            <person name="Stueber K."/>
            <person name="Theodoulou F.L."/>
            <person name="Tu H."/>
            <person name="Van de Peer Y."/>
            <person name="Verrier P.J."/>
            <person name="Waters E."/>
            <person name="Wood A."/>
            <person name="Yang L."/>
            <person name="Cove D."/>
            <person name="Cuming A."/>
            <person name="Hasebe M."/>
            <person name="Lucas S."/>
            <person name="Mishler D.B."/>
            <person name="Reski R."/>
            <person name="Grigoriev I."/>
            <person name="Quatrano R.S."/>
            <person name="Boore J.L."/>
        </authorList>
    </citation>
    <scope>NUCLEOTIDE SEQUENCE [LARGE SCALE GENOMIC DNA]</scope>
    <source>
        <strain evidence="10 11">cv. Gransden 2004</strain>
    </source>
</reference>
<dbReference type="InterPro" id="IPR002172">
    <property type="entry name" value="LDrepeatLR_classA_rpt"/>
</dbReference>
<keyword evidence="2 7" id="KW-0732">Signal</keyword>
<feature type="signal peptide" evidence="7">
    <location>
        <begin position="1"/>
        <end position="30"/>
    </location>
</feature>
<evidence type="ECO:0000256" key="3">
    <source>
        <dbReference type="ARBA" id="ARBA00022824"/>
    </source>
</evidence>
<dbReference type="EnsemblPlants" id="Pp3c22_18260V3.1">
    <property type="protein sequence ID" value="Pp3c22_18260V3.1"/>
    <property type="gene ID" value="Pp3c22_18260"/>
</dbReference>
<organism evidence="9">
    <name type="scientific">Physcomitrium patens</name>
    <name type="common">Spreading-leaved earth moss</name>
    <name type="synonym">Physcomitrella patens</name>
    <dbReference type="NCBI Taxonomy" id="3218"/>
    <lineage>
        <taxon>Eukaryota</taxon>
        <taxon>Viridiplantae</taxon>
        <taxon>Streptophyta</taxon>
        <taxon>Embryophyta</taxon>
        <taxon>Bryophyta</taxon>
        <taxon>Bryophytina</taxon>
        <taxon>Bryopsida</taxon>
        <taxon>Funariidae</taxon>
        <taxon>Funariales</taxon>
        <taxon>Funariaceae</taxon>
        <taxon>Physcomitrium</taxon>
    </lineage>
</organism>
<feature type="compositionally biased region" description="Basic and acidic residues" evidence="6">
    <location>
        <begin position="306"/>
        <end position="321"/>
    </location>
</feature>
<protein>
    <recommendedName>
        <fullName evidence="1">Glucosidase 2 subunit beta</fullName>
    </recommendedName>
</protein>
<dbReference type="Proteomes" id="UP000006727">
    <property type="component" value="Chromosome 22"/>
</dbReference>
<evidence type="ECO:0000256" key="1">
    <source>
        <dbReference type="ARBA" id="ARBA00022387"/>
    </source>
</evidence>
<accession>A9SLW4</accession>
<keyword evidence="5" id="KW-0175">Coiled coil</keyword>
<gene>
    <name evidence="10" type="primary">LOC112275256</name>
    <name evidence="9" type="ORF">PHYPA_027304</name>
</gene>
<dbReference type="Gene3D" id="4.10.400.10">
    <property type="entry name" value="Low-density Lipoprotein Receptor"/>
    <property type="match status" value="1"/>
</dbReference>
<dbReference type="PANTHER" id="PTHR12630:SF1">
    <property type="entry name" value="GLUCOSIDASE 2 SUBUNIT BETA"/>
    <property type="match status" value="1"/>
</dbReference>
<feature type="compositionally biased region" description="Basic and acidic residues" evidence="6">
    <location>
        <begin position="185"/>
        <end position="218"/>
    </location>
</feature>
<dbReference type="Pfam" id="PF12999">
    <property type="entry name" value="PRKCSH-like"/>
    <property type="match status" value="1"/>
</dbReference>
<dbReference type="InterPro" id="IPR036607">
    <property type="entry name" value="PRKCSH"/>
</dbReference>